<comment type="similarity">
    <text evidence="9">Belongs to the ThiG family.</text>
</comment>
<keyword evidence="5 12" id="KW-0560">Oxidoreductase</keyword>
<keyword evidence="4 9" id="KW-0784">Thiamine biosynthesis</keyword>
<dbReference type="CDD" id="cd04728">
    <property type="entry name" value="ThiG"/>
    <property type="match status" value="1"/>
</dbReference>
<dbReference type="SUPFAM" id="SSF54373">
    <property type="entry name" value="FAD-linked reductases, C-terminal domain"/>
    <property type="match status" value="1"/>
</dbReference>
<keyword evidence="13" id="KW-1185">Reference proteome</keyword>
<evidence type="ECO:0000256" key="8">
    <source>
        <dbReference type="ARBA" id="ARBA00049897"/>
    </source>
</evidence>
<dbReference type="InterPro" id="IPR036188">
    <property type="entry name" value="FAD/NAD-bd_sf"/>
</dbReference>
<gene>
    <name evidence="9" type="primary">thiG</name>
    <name evidence="12" type="ORF">RINTHH_14040</name>
</gene>
<comment type="pathway">
    <text evidence="2 9">Cofactor biosynthesis; thiamine diphosphate biosynthesis.</text>
</comment>
<dbReference type="InterPro" id="IPR012727">
    <property type="entry name" value="Gly_oxidase_ThiO"/>
</dbReference>
<feature type="active site" description="Schiff-base intermediate with DXP" evidence="9">
    <location>
        <position position="496"/>
    </location>
</feature>
<sequence length="654" mass="70823">MTLDVLIVGGGIIGLSIAIELKLLGASPTIISRDFKSAATLASAGMLAPDAEQISDPAMQQLCWQSRSLYREWTCKLENLTGLNTGYWSCGVLAPVYNLENNLPPSCDLNSHNRYWLDGEVIHKCQSGLGKDIIGGWWYPEDGQVDSRALGKTLLSAVQSLGIEVKEGIGAEAILEEQCRVVGVQTKTGLLQANHYVIATGAWANELFPLPVKPKKGQMLQVRVTENISSLPLNRILFMGNTYIVPRKDGRIIIGASSEDVGFTPHNTPVEIQELLALGISIYPQLQDYPLEDFWSGFRPVTPDELPILGSSYCDNLTFATGHYRNGILLAPITSRLIADLICKQKSDPLLDNFHYSRFQTLSPKISSVLTSTKNSNPLLSIVNNTHQTSITDTPLVIAGKVFSSRLMTGTGKYRCIEEMQKCVNKSGCQIVTVAVRRVQNNVPGHESLAEALDWEKIWMLPNTAGCKTAEEAIRVAFLGREMAKLLGQEDNNFVKLEVIPDSKYLLPDPFGTLEAAEKLVKEGFAVLPYINADPMLAKRLEEVGCATVMPLASPIGSGQGLQTAINLQIIIENAKIPVVVDAGIGSPSEAAQVMEMGSDALLVNSAIALSDNPPAMAYAMNLATVAGRMAYSAGRMPMRSYASASSPLTGTID</sequence>
<comment type="subunit">
    <text evidence="9">Homotetramer. Forms heterodimers with either ThiH or ThiS.</text>
</comment>
<keyword evidence="3 9" id="KW-0808">Transferase</keyword>
<comment type="catalytic activity">
    <reaction evidence="7">
        <text>glycine + O2 + H2O = glyoxylate + H2O2 + NH4(+)</text>
        <dbReference type="Rhea" id="RHEA:11532"/>
        <dbReference type="ChEBI" id="CHEBI:15377"/>
        <dbReference type="ChEBI" id="CHEBI:15379"/>
        <dbReference type="ChEBI" id="CHEBI:16240"/>
        <dbReference type="ChEBI" id="CHEBI:28938"/>
        <dbReference type="ChEBI" id="CHEBI:36655"/>
        <dbReference type="ChEBI" id="CHEBI:57305"/>
        <dbReference type="EC" id="1.4.3.19"/>
    </reaction>
</comment>
<dbReference type="EC" id="2.8.1.10" evidence="9"/>
<evidence type="ECO:0000256" key="3">
    <source>
        <dbReference type="ARBA" id="ARBA00022679"/>
    </source>
</evidence>
<comment type="subcellular location">
    <subcellularLocation>
        <location evidence="9">Cytoplasm</location>
    </subcellularLocation>
</comment>
<dbReference type="SUPFAM" id="SSF110399">
    <property type="entry name" value="ThiG-like"/>
    <property type="match status" value="1"/>
</dbReference>
<dbReference type="GO" id="GO:0005737">
    <property type="term" value="C:cytoplasm"/>
    <property type="evidence" value="ECO:0007669"/>
    <property type="project" value="UniProtKB-SubCell"/>
</dbReference>
<dbReference type="NCBIfam" id="TIGR02352">
    <property type="entry name" value="thiamin_ThiO"/>
    <property type="match status" value="1"/>
</dbReference>
<evidence type="ECO:0000256" key="2">
    <source>
        <dbReference type="ARBA" id="ARBA00004948"/>
    </source>
</evidence>
<evidence type="ECO:0000259" key="10">
    <source>
        <dbReference type="Pfam" id="PF01266"/>
    </source>
</evidence>
<name>M1WSN7_9NOST</name>
<keyword evidence="6 9" id="KW-0704">Schiff base</keyword>
<dbReference type="GO" id="GO:0009229">
    <property type="term" value="P:thiamine diphosphate biosynthetic process"/>
    <property type="evidence" value="ECO:0007669"/>
    <property type="project" value="UniProtKB-UniRule"/>
</dbReference>
<dbReference type="Pfam" id="PF01266">
    <property type="entry name" value="DAO"/>
    <property type="match status" value="1"/>
</dbReference>
<dbReference type="PANTHER" id="PTHR34266">
    <property type="entry name" value="THIAZOLE SYNTHASE"/>
    <property type="match status" value="1"/>
</dbReference>
<keyword evidence="9" id="KW-0963">Cytoplasm</keyword>
<evidence type="ECO:0000313" key="13">
    <source>
        <dbReference type="Proteomes" id="UP000053051"/>
    </source>
</evidence>
<dbReference type="GO" id="GO:1990107">
    <property type="term" value="F:thiazole synthase activity"/>
    <property type="evidence" value="ECO:0007669"/>
    <property type="project" value="UniProtKB-EC"/>
</dbReference>
<evidence type="ECO:0000256" key="5">
    <source>
        <dbReference type="ARBA" id="ARBA00023002"/>
    </source>
</evidence>
<feature type="binding site" evidence="9">
    <location>
        <begin position="605"/>
        <end position="606"/>
    </location>
    <ligand>
        <name>1-deoxy-D-xylulose 5-phosphate</name>
        <dbReference type="ChEBI" id="CHEBI:57792"/>
    </ligand>
</feature>
<dbReference type="UniPathway" id="UPA00060"/>
<comment type="catalytic activity">
    <reaction evidence="8 9">
        <text>[ThiS sulfur-carrier protein]-C-terminal-Gly-aminoethanethioate + 2-iminoacetate + 1-deoxy-D-xylulose 5-phosphate = [ThiS sulfur-carrier protein]-C-terminal Gly-Gly + 2-[(2R,5Z)-2-carboxy-4-methylthiazol-5(2H)-ylidene]ethyl phosphate + 2 H2O + H(+)</text>
        <dbReference type="Rhea" id="RHEA:26297"/>
        <dbReference type="Rhea" id="RHEA-COMP:12909"/>
        <dbReference type="Rhea" id="RHEA-COMP:19908"/>
        <dbReference type="ChEBI" id="CHEBI:15377"/>
        <dbReference type="ChEBI" id="CHEBI:15378"/>
        <dbReference type="ChEBI" id="CHEBI:57792"/>
        <dbReference type="ChEBI" id="CHEBI:62899"/>
        <dbReference type="ChEBI" id="CHEBI:77846"/>
        <dbReference type="ChEBI" id="CHEBI:90778"/>
        <dbReference type="ChEBI" id="CHEBI:232372"/>
        <dbReference type="EC" id="2.8.1.10"/>
    </reaction>
</comment>
<dbReference type="Gene3D" id="3.20.20.70">
    <property type="entry name" value="Aldolase class I"/>
    <property type="match status" value="1"/>
</dbReference>
<accession>M1WSN7</accession>
<dbReference type="InterPro" id="IPR033983">
    <property type="entry name" value="Thiazole_synthase_ThiG"/>
</dbReference>
<reference evidence="12 13" key="1">
    <citation type="submission" date="2012-05" db="EMBL/GenBank/DDBJ databases">
        <authorList>
            <person name="Hilton J."/>
        </authorList>
    </citation>
    <scope>NUCLEOTIDE SEQUENCE [LARGE SCALE GENOMIC DNA]</scope>
    <source>
        <strain evidence="12 13">HH01</strain>
    </source>
</reference>
<evidence type="ECO:0000256" key="6">
    <source>
        <dbReference type="ARBA" id="ARBA00023270"/>
    </source>
</evidence>
<evidence type="ECO:0000259" key="11">
    <source>
        <dbReference type="Pfam" id="PF05690"/>
    </source>
</evidence>
<feature type="domain" description="FAD dependent oxidoreductase" evidence="10">
    <location>
        <begin position="4"/>
        <end position="341"/>
    </location>
</feature>
<evidence type="ECO:0000256" key="7">
    <source>
        <dbReference type="ARBA" id="ARBA00049872"/>
    </source>
</evidence>
<evidence type="ECO:0000256" key="1">
    <source>
        <dbReference type="ARBA" id="ARBA00002834"/>
    </source>
</evidence>
<dbReference type="SUPFAM" id="SSF51905">
    <property type="entry name" value="FAD/NAD(P)-binding domain"/>
    <property type="match status" value="1"/>
</dbReference>
<dbReference type="HAMAP" id="MF_00443">
    <property type="entry name" value="ThiG"/>
    <property type="match status" value="1"/>
</dbReference>
<proteinExistence type="inferred from homology"/>
<dbReference type="Pfam" id="PF05690">
    <property type="entry name" value="ThiG"/>
    <property type="match status" value="1"/>
</dbReference>
<dbReference type="EMBL" id="CAIY01000047">
    <property type="protein sequence ID" value="CCH67559.1"/>
    <property type="molecule type" value="Genomic_DNA"/>
</dbReference>
<dbReference type="AlphaFoldDB" id="M1WSN7"/>
<reference evidence="13" key="2">
    <citation type="submission" date="2016-01" db="EMBL/GenBank/DDBJ databases">
        <title>Diatom-associated endosymboitic cyanobacterium lacks core nitrogen metabolism enzymes.</title>
        <authorList>
            <person name="Hilton J.A."/>
            <person name="Foster R.A."/>
            <person name="Tripp H.J."/>
            <person name="Carter B.J."/>
            <person name="Zehr J.P."/>
            <person name="Villareal T.A."/>
        </authorList>
    </citation>
    <scope>NUCLEOTIDE SEQUENCE [LARGE SCALE GENOMIC DNA]</scope>
    <source>
        <strain evidence="13">HH01</strain>
    </source>
</reference>
<comment type="caution">
    <text evidence="12">The sequence shown here is derived from an EMBL/GenBank/DDBJ whole genome shotgun (WGS) entry which is preliminary data.</text>
</comment>
<evidence type="ECO:0000313" key="12">
    <source>
        <dbReference type="EMBL" id="CCH67559.1"/>
    </source>
</evidence>
<dbReference type="Proteomes" id="UP000053051">
    <property type="component" value="Unassembled WGS sequence"/>
</dbReference>
<dbReference type="OrthoDB" id="9805935at2"/>
<dbReference type="GO" id="GO:0043799">
    <property type="term" value="F:glycine oxidase activity"/>
    <property type="evidence" value="ECO:0007669"/>
    <property type="project" value="UniProtKB-EC"/>
</dbReference>
<feature type="domain" description="Thiazole synthase ThiG" evidence="11">
    <location>
        <begin position="398"/>
        <end position="648"/>
    </location>
</feature>
<dbReference type="InterPro" id="IPR008867">
    <property type="entry name" value="ThiG"/>
</dbReference>
<dbReference type="STRING" id="1165094.RINTHH_14040"/>
<evidence type="ECO:0000256" key="9">
    <source>
        <dbReference type="HAMAP-Rule" id="MF_00443"/>
    </source>
</evidence>
<dbReference type="InterPro" id="IPR013785">
    <property type="entry name" value="Aldolase_TIM"/>
</dbReference>
<protein>
    <recommendedName>
        <fullName evidence="9">Thiazole synthase</fullName>
        <ecNumber evidence="9">2.8.1.10</ecNumber>
    </recommendedName>
</protein>
<comment type="function">
    <text evidence="1 9">Catalyzes the rearrangement of 1-deoxy-D-xylulose 5-phosphate (DXP) to produce the thiazole phosphate moiety of thiamine. Sulfur is provided by the thiocarboxylate moiety of the carrier protein ThiS. In vitro, sulfur can be provided by H(2)S.</text>
</comment>
<dbReference type="GO" id="GO:0050660">
    <property type="term" value="F:flavin adenine dinucleotide binding"/>
    <property type="evidence" value="ECO:0007669"/>
    <property type="project" value="InterPro"/>
</dbReference>
<dbReference type="InterPro" id="IPR006076">
    <property type="entry name" value="FAD-dep_OxRdtase"/>
</dbReference>
<dbReference type="PANTHER" id="PTHR34266:SF2">
    <property type="entry name" value="THIAZOLE SYNTHASE"/>
    <property type="match status" value="1"/>
</dbReference>
<dbReference type="Gene3D" id="3.50.50.60">
    <property type="entry name" value="FAD/NAD(P)-binding domain"/>
    <property type="match status" value="1"/>
</dbReference>
<organism evidence="12 13">
    <name type="scientific">Richelia intracellularis HH01</name>
    <dbReference type="NCBI Taxonomy" id="1165094"/>
    <lineage>
        <taxon>Bacteria</taxon>
        <taxon>Bacillati</taxon>
        <taxon>Cyanobacteriota</taxon>
        <taxon>Cyanophyceae</taxon>
        <taxon>Nostocales</taxon>
        <taxon>Nostocaceae</taxon>
        <taxon>Richelia</taxon>
    </lineage>
</organism>
<feature type="binding site" evidence="9">
    <location>
        <begin position="583"/>
        <end position="584"/>
    </location>
    <ligand>
        <name>1-deoxy-D-xylulose 5-phosphate</name>
        <dbReference type="ChEBI" id="CHEBI:57792"/>
    </ligand>
</feature>
<feature type="binding site" evidence="9">
    <location>
        <position position="557"/>
    </location>
    <ligand>
        <name>1-deoxy-D-xylulose 5-phosphate</name>
        <dbReference type="ChEBI" id="CHEBI:57792"/>
    </ligand>
</feature>
<evidence type="ECO:0000256" key="4">
    <source>
        <dbReference type="ARBA" id="ARBA00022977"/>
    </source>
</evidence>
<dbReference type="Gene3D" id="3.30.9.10">
    <property type="entry name" value="D-Amino Acid Oxidase, subunit A, domain 2"/>
    <property type="match status" value="1"/>
</dbReference>